<dbReference type="AlphaFoldDB" id="A0A9W5Y7T3"/>
<feature type="transmembrane region" description="Helical" evidence="1">
    <location>
        <begin position="428"/>
        <end position="448"/>
    </location>
</feature>
<dbReference type="EMBL" id="BRLB01000001">
    <property type="protein sequence ID" value="GKX28582.1"/>
    <property type="molecule type" value="Genomic_DNA"/>
</dbReference>
<feature type="transmembrane region" description="Helical" evidence="1">
    <location>
        <begin position="374"/>
        <end position="393"/>
    </location>
</feature>
<gene>
    <name evidence="2" type="ORF">SH1V18_10620</name>
</gene>
<feature type="transmembrane region" description="Helical" evidence="1">
    <location>
        <begin position="145"/>
        <end position="167"/>
    </location>
</feature>
<feature type="transmembrane region" description="Helical" evidence="1">
    <location>
        <begin position="468"/>
        <end position="486"/>
    </location>
</feature>
<reference evidence="2" key="1">
    <citation type="submission" date="2022-06" db="EMBL/GenBank/DDBJ databases">
        <title>Vallitalea longa sp. nov., an anaerobic bacterium isolated from marine sediment.</title>
        <authorList>
            <person name="Hirano S."/>
            <person name="Terahara T."/>
            <person name="Mori K."/>
            <person name="Hamada M."/>
            <person name="Matsumoto R."/>
            <person name="Kobayashi T."/>
        </authorList>
    </citation>
    <scope>NUCLEOTIDE SEQUENCE</scope>
    <source>
        <strain evidence="2">SH18-1</strain>
    </source>
</reference>
<feature type="transmembrane region" description="Helical" evidence="1">
    <location>
        <begin position="341"/>
        <end position="362"/>
    </location>
</feature>
<feature type="transmembrane region" description="Helical" evidence="1">
    <location>
        <begin position="90"/>
        <end position="109"/>
    </location>
</feature>
<dbReference type="RefSeq" id="WP_281813007.1">
    <property type="nucleotide sequence ID" value="NZ_BRLB01000001.1"/>
</dbReference>
<feature type="transmembrane region" description="Helical" evidence="1">
    <location>
        <begin position="305"/>
        <end position="326"/>
    </location>
</feature>
<evidence type="ECO:0000313" key="3">
    <source>
        <dbReference type="Proteomes" id="UP001144256"/>
    </source>
</evidence>
<keyword evidence="1" id="KW-1133">Transmembrane helix</keyword>
<dbReference type="Pfam" id="PF19528">
    <property type="entry name" value="DUF6056"/>
    <property type="match status" value="1"/>
</dbReference>
<protein>
    <submittedName>
        <fullName evidence="2">Uncharacterized protein</fullName>
    </submittedName>
</protein>
<sequence length="556" mass="63571">MSDEGKKFINKGKNTWEKYGLIFIMLLTFVLTFIINLNVRIYGDDLFYSCFTDGDFDYFVARHVDHYMRANGRSIVHILATIFLGISEHFWAIFNSLILALIVFFGAKICMGSEENNDKSMVGYSAVIIAVAIAFFNLHFVRQSVYWLTGSFNYVYPVFMLLIFWYVLHRSMVREKISWYVPVLGFLAAATVEQASVMTFGLTLLILLEKKFFRKKKLKIMEIITLIIVFIGMLTVVCAPSVFLRASIEEQPADGLFQLILYNLQYQENYFAFSNIMLPYHMLAIIASIGVIFKYSKYVSVKLRWTRNIAIIVGGSSCIGLLWQAVTGKVINYYPLAGKMIVAAFIGIGYLYTLVYAAILIYKNKIIENNTLPIIAVILAFGAQFMMIVSPVFGPRNLIFPIFMFVLYSGCIIPKLNNQGISAICGGFACLLFNLPWLLPIPFVAYILVINRNVQIRGIKDCRRVGIAVGYLTLAIVSFTIMVPLMKGYIANAKVYDSNVRIAEQYVDENQTGKLDQKRLPNDFHGWVMPYHNDYYKDYYKTYIGVNRDVEINWTN</sequence>
<comment type="caution">
    <text evidence="2">The sequence shown here is derived from an EMBL/GenBank/DDBJ whole genome shotgun (WGS) entry which is preliminary data.</text>
</comment>
<evidence type="ECO:0000256" key="1">
    <source>
        <dbReference type="SAM" id="Phobius"/>
    </source>
</evidence>
<feature type="transmembrane region" description="Helical" evidence="1">
    <location>
        <begin position="220"/>
        <end position="243"/>
    </location>
</feature>
<keyword evidence="1" id="KW-0812">Transmembrane</keyword>
<feature type="transmembrane region" description="Helical" evidence="1">
    <location>
        <begin position="399"/>
        <end position="416"/>
    </location>
</feature>
<name>A0A9W5Y7T3_9FIRM</name>
<keyword evidence="3" id="KW-1185">Reference proteome</keyword>
<feature type="transmembrane region" description="Helical" evidence="1">
    <location>
        <begin position="179"/>
        <end position="208"/>
    </location>
</feature>
<keyword evidence="1" id="KW-0472">Membrane</keyword>
<organism evidence="2 3">
    <name type="scientific">Vallitalea longa</name>
    <dbReference type="NCBI Taxonomy" id="2936439"/>
    <lineage>
        <taxon>Bacteria</taxon>
        <taxon>Bacillati</taxon>
        <taxon>Bacillota</taxon>
        <taxon>Clostridia</taxon>
        <taxon>Lachnospirales</taxon>
        <taxon>Vallitaleaceae</taxon>
        <taxon>Vallitalea</taxon>
    </lineage>
</organism>
<accession>A0A9W5Y7T3</accession>
<feature type="transmembrane region" description="Helical" evidence="1">
    <location>
        <begin position="20"/>
        <end position="39"/>
    </location>
</feature>
<feature type="transmembrane region" description="Helical" evidence="1">
    <location>
        <begin position="270"/>
        <end position="293"/>
    </location>
</feature>
<evidence type="ECO:0000313" key="2">
    <source>
        <dbReference type="EMBL" id="GKX28582.1"/>
    </source>
</evidence>
<feature type="transmembrane region" description="Helical" evidence="1">
    <location>
        <begin position="121"/>
        <end position="138"/>
    </location>
</feature>
<dbReference type="Proteomes" id="UP001144256">
    <property type="component" value="Unassembled WGS sequence"/>
</dbReference>
<dbReference type="InterPro" id="IPR045691">
    <property type="entry name" value="DUF6056"/>
</dbReference>
<proteinExistence type="predicted"/>